<keyword evidence="3" id="KW-1185">Reference proteome</keyword>
<dbReference type="Pfam" id="PF01965">
    <property type="entry name" value="DJ-1_PfpI"/>
    <property type="match status" value="1"/>
</dbReference>
<dbReference type="SUPFAM" id="SSF52317">
    <property type="entry name" value="Class I glutamine amidotransferase-like"/>
    <property type="match status" value="1"/>
</dbReference>
<evidence type="ECO:0000313" key="3">
    <source>
        <dbReference type="Proteomes" id="UP001431693"/>
    </source>
</evidence>
<dbReference type="InterPro" id="IPR050325">
    <property type="entry name" value="Prot/Nucl_acid_deglycase"/>
</dbReference>
<dbReference type="Proteomes" id="UP001431693">
    <property type="component" value="Unassembled WGS sequence"/>
</dbReference>
<dbReference type="RefSeq" id="WP_283713174.1">
    <property type="nucleotide sequence ID" value="NZ_JASJEW010000003.1"/>
</dbReference>
<reference evidence="2" key="1">
    <citation type="submission" date="2023-05" db="EMBL/GenBank/DDBJ databases">
        <title>[olsenella] sp. nov., isolated from a pig farm feces dump.</title>
        <authorList>
            <person name="Chang Y.-H."/>
        </authorList>
    </citation>
    <scope>NUCLEOTIDE SEQUENCE</scope>
    <source>
        <strain evidence="2">YH-ols2217</strain>
    </source>
</reference>
<dbReference type="InterPro" id="IPR002818">
    <property type="entry name" value="DJ-1/PfpI"/>
</dbReference>
<protein>
    <submittedName>
        <fullName evidence="2">DJ-1/PfpI family protein</fullName>
    </submittedName>
</protein>
<dbReference type="InterPro" id="IPR006287">
    <property type="entry name" value="DJ-1"/>
</dbReference>
<dbReference type="PANTHER" id="PTHR48094:SF12">
    <property type="entry name" value="PARKINSON DISEASE PROTEIN 7 HOMOLOG"/>
    <property type="match status" value="1"/>
</dbReference>
<sequence>MDKTCAIMLADGFETIEALAPCDVLRRAGVKTTLAGCCGSRTVTSAQGVVVTCDATVEELDLAEYDLMVTPGGAEGVKRLGENDAVMTALAARMDRGALVGSICAAPSLLATLKKLDRRVATCYPGWETDFPAGVRPADNGVYVDGNLITGSGPAFAVPFGLALAVALVGKDEAERVAAGMLVPDTAWGCIH</sequence>
<proteinExistence type="predicted"/>
<comment type="caution">
    <text evidence="2">The sequence shown here is derived from an EMBL/GenBank/DDBJ whole genome shotgun (WGS) entry which is preliminary data.</text>
</comment>
<dbReference type="Gene3D" id="3.40.50.880">
    <property type="match status" value="1"/>
</dbReference>
<dbReference type="EMBL" id="JASJEX010000004">
    <property type="protein sequence ID" value="MDJ1130026.1"/>
    <property type="molecule type" value="Genomic_DNA"/>
</dbReference>
<gene>
    <name evidence="2" type="ORF">QJ043_08040</name>
</gene>
<feature type="domain" description="DJ-1/PfpI" evidence="1">
    <location>
        <begin position="5"/>
        <end position="164"/>
    </location>
</feature>
<accession>A0ABT6ZLU2</accession>
<dbReference type="CDD" id="cd03135">
    <property type="entry name" value="GATase1_DJ-1"/>
    <property type="match status" value="1"/>
</dbReference>
<dbReference type="InterPro" id="IPR029062">
    <property type="entry name" value="Class_I_gatase-like"/>
</dbReference>
<dbReference type="NCBIfam" id="TIGR01383">
    <property type="entry name" value="not_thiJ"/>
    <property type="match status" value="1"/>
</dbReference>
<evidence type="ECO:0000259" key="1">
    <source>
        <dbReference type="Pfam" id="PF01965"/>
    </source>
</evidence>
<name>A0ABT6ZLU2_9ACTN</name>
<evidence type="ECO:0000313" key="2">
    <source>
        <dbReference type="EMBL" id="MDJ1130026.1"/>
    </source>
</evidence>
<dbReference type="PANTHER" id="PTHR48094">
    <property type="entry name" value="PROTEIN/NUCLEIC ACID DEGLYCASE DJ-1-RELATED"/>
    <property type="match status" value="1"/>
</dbReference>
<organism evidence="2 3">
    <name type="scientific">Kribbibacterium absianum</name>
    <dbReference type="NCBI Taxonomy" id="3044210"/>
    <lineage>
        <taxon>Bacteria</taxon>
        <taxon>Bacillati</taxon>
        <taxon>Actinomycetota</taxon>
        <taxon>Coriobacteriia</taxon>
        <taxon>Coriobacteriales</taxon>
        <taxon>Kribbibacteriaceae</taxon>
        <taxon>Kribbibacterium</taxon>
    </lineage>
</organism>